<reference evidence="3 4" key="1">
    <citation type="submission" date="2017-05" db="EMBL/GenBank/DDBJ databases">
        <title>Biotechnological potential of actinobacteria isolated from South African environments.</title>
        <authorList>
            <person name="Le Roes-Hill M."/>
            <person name="Prins A."/>
            <person name="Durrell K.A."/>
        </authorList>
    </citation>
    <scope>NUCLEOTIDE SEQUENCE [LARGE SCALE GENOMIC DNA]</scope>
    <source>
        <strain evidence="3">M26</strain>
    </source>
</reference>
<dbReference type="GO" id="GO:0046677">
    <property type="term" value="P:response to antibiotic"/>
    <property type="evidence" value="ECO:0007669"/>
    <property type="project" value="UniProtKB-KW"/>
</dbReference>
<protein>
    <recommendedName>
        <fullName evidence="5">VOC family protein</fullName>
    </recommendedName>
</protein>
<dbReference type="SUPFAM" id="SSF54593">
    <property type="entry name" value="Glyoxalase/Bleomycin resistance protein/Dihydroxybiphenyl dioxygenase"/>
    <property type="match status" value="1"/>
</dbReference>
<dbReference type="InterPro" id="IPR029068">
    <property type="entry name" value="Glyas_Bleomycin-R_OHBP_Dase"/>
</dbReference>
<sequence>MAVIHNGIRGATVKPETIIPILPCRDIDEIAAFYGMLGFDRTYRQTRPNPYVVVRRGGIELHFAGIADFDPEQSYGSCVVAVDDTAALFEEFAEGMRAVHGKLLLSGIPRITRPRKRKNTGDATGFAVVDPGGNWIRVFRRKDSPSPGGSGEVAGGPLARALENAIVQGDSRGDTRQAAKILDGKLAGHDGLTPVTTLVEALVYRAELAIRLDDPDTARSLLDRVRNTPLDDSQRESLSDALANAADLERAARDHRPASRRP</sequence>
<gene>
    <name evidence="3" type="ORF">CA984_17485</name>
</gene>
<feature type="compositionally biased region" description="Basic and acidic residues" evidence="2">
    <location>
        <begin position="247"/>
        <end position="262"/>
    </location>
</feature>
<name>A0A243RLL2_9ACTN</name>
<evidence type="ECO:0008006" key="5">
    <source>
        <dbReference type="Google" id="ProtNLM"/>
    </source>
</evidence>
<proteinExistence type="predicted"/>
<keyword evidence="1" id="KW-0046">Antibiotic resistance</keyword>
<accession>A0A243RLL2</accession>
<dbReference type="CDD" id="cd08349">
    <property type="entry name" value="BLMA_like"/>
    <property type="match status" value="1"/>
</dbReference>
<dbReference type="Proteomes" id="UP000194761">
    <property type="component" value="Unassembled WGS sequence"/>
</dbReference>
<feature type="region of interest" description="Disordered" evidence="2">
    <location>
        <begin position="230"/>
        <end position="262"/>
    </location>
</feature>
<evidence type="ECO:0000313" key="3">
    <source>
        <dbReference type="EMBL" id="OUC95770.1"/>
    </source>
</evidence>
<evidence type="ECO:0000313" key="4">
    <source>
        <dbReference type="Proteomes" id="UP000194761"/>
    </source>
</evidence>
<dbReference type="Gene3D" id="3.10.180.10">
    <property type="entry name" value="2,3-Dihydroxybiphenyl 1,2-Dioxygenase, domain 1"/>
    <property type="match status" value="1"/>
</dbReference>
<dbReference type="InterPro" id="IPR000335">
    <property type="entry name" value="Bleomycin-R"/>
</dbReference>
<keyword evidence="4" id="KW-1185">Reference proteome</keyword>
<comment type="caution">
    <text evidence="3">The sequence shown here is derived from an EMBL/GenBank/DDBJ whole genome shotgun (WGS) entry which is preliminary data.</text>
</comment>
<evidence type="ECO:0000256" key="1">
    <source>
        <dbReference type="ARBA" id="ARBA00023251"/>
    </source>
</evidence>
<dbReference type="EMBL" id="NGFP01000073">
    <property type="protein sequence ID" value="OUC95770.1"/>
    <property type="molecule type" value="Genomic_DNA"/>
</dbReference>
<evidence type="ECO:0000256" key="2">
    <source>
        <dbReference type="SAM" id="MobiDB-lite"/>
    </source>
</evidence>
<dbReference type="AlphaFoldDB" id="A0A243RLL2"/>
<organism evidence="3 4">
    <name type="scientific">Streptosporangium minutum</name>
    <dbReference type="NCBI Taxonomy" id="569862"/>
    <lineage>
        <taxon>Bacteria</taxon>
        <taxon>Bacillati</taxon>
        <taxon>Actinomycetota</taxon>
        <taxon>Actinomycetes</taxon>
        <taxon>Streptosporangiales</taxon>
        <taxon>Streptosporangiaceae</taxon>
        <taxon>Streptosporangium</taxon>
    </lineage>
</organism>